<dbReference type="AlphaFoldDB" id="A0AA39F701"/>
<dbReference type="GO" id="GO:0033192">
    <property type="term" value="F:calmodulin-dependent protein phosphatase activity"/>
    <property type="evidence" value="ECO:0007669"/>
    <property type="project" value="InterPro"/>
</dbReference>
<reference evidence="1" key="1">
    <citation type="journal article" date="2023" name="bioRxiv">
        <title>Scaffold-level genome assemblies of two parasitoid biocontrol wasps reveal the parthenogenesis mechanism and an associated novel virus.</title>
        <authorList>
            <person name="Inwood S."/>
            <person name="Skelly J."/>
            <person name="Guhlin J."/>
            <person name="Harrop T."/>
            <person name="Goldson S."/>
            <person name="Dearden P."/>
        </authorList>
    </citation>
    <scope>NUCLEOTIDE SEQUENCE</scope>
    <source>
        <strain evidence="1">Irish</strain>
        <tissue evidence="1">Whole body</tissue>
    </source>
</reference>
<accession>A0AA39F701</accession>
<dbReference type="Proteomes" id="UP001168990">
    <property type="component" value="Unassembled WGS sequence"/>
</dbReference>
<reference evidence="1" key="2">
    <citation type="submission" date="2023-03" db="EMBL/GenBank/DDBJ databases">
        <authorList>
            <person name="Inwood S.N."/>
            <person name="Skelly J.G."/>
            <person name="Guhlin J."/>
            <person name="Harrop T.W.R."/>
            <person name="Goldson S.G."/>
            <person name="Dearden P.K."/>
        </authorList>
    </citation>
    <scope>NUCLEOTIDE SEQUENCE</scope>
    <source>
        <strain evidence="1">Irish</strain>
        <tissue evidence="1">Whole body</tissue>
    </source>
</reference>
<dbReference type="PANTHER" id="PTHR45673">
    <property type="entry name" value="SERINE/THREONINE-PROTEIN PHOSPHATASE 2B CATALYTIC SUBUNIT 1-RELATED"/>
    <property type="match status" value="1"/>
</dbReference>
<name>A0AA39F701_9HYME</name>
<dbReference type="Gene3D" id="3.60.21.10">
    <property type="match status" value="1"/>
</dbReference>
<organism evidence="1 2">
    <name type="scientific">Microctonus aethiopoides</name>
    <dbReference type="NCBI Taxonomy" id="144406"/>
    <lineage>
        <taxon>Eukaryota</taxon>
        <taxon>Metazoa</taxon>
        <taxon>Ecdysozoa</taxon>
        <taxon>Arthropoda</taxon>
        <taxon>Hexapoda</taxon>
        <taxon>Insecta</taxon>
        <taxon>Pterygota</taxon>
        <taxon>Neoptera</taxon>
        <taxon>Endopterygota</taxon>
        <taxon>Hymenoptera</taxon>
        <taxon>Apocrita</taxon>
        <taxon>Ichneumonoidea</taxon>
        <taxon>Braconidae</taxon>
        <taxon>Euphorinae</taxon>
        <taxon>Microctonus</taxon>
    </lineage>
</organism>
<dbReference type="InterPro" id="IPR029052">
    <property type="entry name" value="Metallo-depent_PP-like"/>
</dbReference>
<evidence type="ECO:0000313" key="1">
    <source>
        <dbReference type="EMBL" id="KAK0164115.1"/>
    </source>
</evidence>
<dbReference type="InterPro" id="IPR043360">
    <property type="entry name" value="PP2B"/>
</dbReference>
<dbReference type="GO" id="GO:0097720">
    <property type="term" value="P:calcineurin-mediated signaling"/>
    <property type="evidence" value="ECO:0007669"/>
    <property type="project" value="InterPro"/>
</dbReference>
<proteinExistence type="predicted"/>
<dbReference type="EMBL" id="JAQQBS010001422">
    <property type="protein sequence ID" value="KAK0164115.1"/>
    <property type="molecule type" value="Genomic_DNA"/>
</dbReference>
<comment type="caution">
    <text evidence="1">The sequence shown here is derived from an EMBL/GenBank/DDBJ whole genome shotgun (WGS) entry which is preliminary data.</text>
</comment>
<gene>
    <name evidence="1" type="ORF">PV328_002776</name>
</gene>
<evidence type="ECO:0000313" key="2">
    <source>
        <dbReference type="Proteomes" id="UP001168990"/>
    </source>
</evidence>
<sequence>MSVGKRLNISESLSMSDSEADDMYSSDNEQAIEHESSDIATEMLYINVRRKLRKVNRISKSALPPPRSPSKSGVIVETTFGKFNEIKARFDQKLFHHAIRSSKIFTNYAMGNKIFDRLFKGKSKHVIDIGQSEGVPFPPSHKLTVAEVFDARTGRPRPDVLKHHFILEGRIDEAAALRIVNDGAALLRSEKTMIDIEAPVTGAFVGQSARGLFVLSPE</sequence>
<protein>
    <submittedName>
        <fullName evidence="1">Uncharacterized protein</fullName>
    </submittedName>
</protein>
<keyword evidence="2" id="KW-1185">Reference proteome</keyword>